<dbReference type="PANTHER" id="PTHR11048">
    <property type="entry name" value="PRENYLTRANSFERASES"/>
    <property type="match status" value="1"/>
</dbReference>
<sequence length="315" mass="34057">MGLADNLNNAEGGSRVAIQPVALIKALRPHQWIKNGLVFVPFVFSVKVAWSPNNLDPVPDMLLKLVFLFLAFCALASATYLLNDMMDRHADREHPVKRNRPIASGKVGVVTAMVLMVVLVMAGLAVMASVDLVLGAIGLLYFCINVAYSLGMKQVVLIDLMAVASGYVIRAAAGAVAIDVVASPWLYATTGAGALFIVLGRRYAEVRLAGDAAAQQRPVLGEYGSSFINQLLMISATSAWLSYTLYTVEAPNLPSNNTMLLTLPVVTFGLFRYLYLLNTSQQAEAPEQLIARDLPLLLSIFCWVVGSGLVLWLWG</sequence>
<evidence type="ECO:0000256" key="2">
    <source>
        <dbReference type="ARBA" id="ARBA00022692"/>
    </source>
</evidence>
<comment type="subcellular location">
    <subcellularLocation>
        <location evidence="1">Membrane</location>
        <topology evidence="1">Multi-pass membrane protein</topology>
    </subcellularLocation>
</comment>
<feature type="transmembrane region" description="Helical" evidence="5">
    <location>
        <begin position="184"/>
        <end position="204"/>
    </location>
</feature>
<evidence type="ECO:0000256" key="5">
    <source>
        <dbReference type="SAM" id="Phobius"/>
    </source>
</evidence>
<dbReference type="GO" id="GO:0009247">
    <property type="term" value="P:glycolipid biosynthetic process"/>
    <property type="evidence" value="ECO:0007669"/>
    <property type="project" value="TreeGrafter"/>
</dbReference>
<keyword evidence="3 5" id="KW-1133">Transmembrane helix</keyword>
<keyword evidence="2 5" id="KW-0812">Transmembrane</keyword>
<evidence type="ECO:0000313" key="6">
    <source>
        <dbReference type="EMBL" id="SVB82010.1"/>
    </source>
</evidence>
<dbReference type="InterPro" id="IPR039653">
    <property type="entry name" value="Prenyltransferase"/>
</dbReference>
<dbReference type="InterPro" id="IPR044878">
    <property type="entry name" value="UbiA_sf"/>
</dbReference>
<feature type="transmembrane region" description="Helical" evidence="5">
    <location>
        <begin position="103"/>
        <end position="126"/>
    </location>
</feature>
<accession>A0A382H408</accession>
<dbReference type="CDD" id="cd13963">
    <property type="entry name" value="PT_UbiA_2"/>
    <property type="match status" value="1"/>
</dbReference>
<dbReference type="PANTHER" id="PTHR11048:SF5">
    <property type="entry name" value="DECAPRENYL-PHOSPHATE PHOSPHORIBOSYLTRANSFERASE"/>
    <property type="match status" value="1"/>
</dbReference>
<evidence type="ECO:0000256" key="1">
    <source>
        <dbReference type="ARBA" id="ARBA00004141"/>
    </source>
</evidence>
<evidence type="ECO:0008006" key="7">
    <source>
        <dbReference type="Google" id="ProtNLM"/>
    </source>
</evidence>
<feature type="transmembrane region" description="Helical" evidence="5">
    <location>
        <begin position="225"/>
        <end position="246"/>
    </location>
</feature>
<organism evidence="6">
    <name type="scientific">marine metagenome</name>
    <dbReference type="NCBI Taxonomy" id="408172"/>
    <lineage>
        <taxon>unclassified sequences</taxon>
        <taxon>metagenomes</taxon>
        <taxon>ecological metagenomes</taxon>
    </lineage>
</organism>
<dbReference type="Pfam" id="PF01040">
    <property type="entry name" value="UbiA"/>
    <property type="match status" value="1"/>
</dbReference>
<feature type="transmembrane region" description="Helical" evidence="5">
    <location>
        <begin position="62"/>
        <end position="82"/>
    </location>
</feature>
<proteinExistence type="predicted"/>
<evidence type="ECO:0000256" key="3">
    <source>
        <dbReference type="ARBA" id="ARBA00022989"/>
    </source>
</evidence>
<reference evidence="6" key="1">
    <citation type="submission" date="2018-05" db="EMBL/GenBank/DDBJ databases">
        <authorList>
            <person name="Lanie J.A."/>
            <person name="Ng W.-L."/>
            <person name="Kazmierczak K.M."/>
            <person name="Andrzejewski T.M."/>
            <person name="Davidsen T.M."/>
            <person name="Wayne K.J."/>
            <person name="Tettelin H."/>
            <person name="Glass J.I."/>
            <person name="Rusch D."/>
            <person name="Podicherti R."/>
            <person name="Tsui H.-C.T."/>
            <person name="Winkler M.E."/>
        </authorList>
    </citation>
    <scope>NUCLEOTIDE SEQUENCE</scope>
</reference>
<dbReference type="AlphaFoldDB" id="A0A382H408"/>
<protein>
    <recommendedName>
        <fullName evidence="7">Decaprenyl-phosphate phosphoribosyltransferase</fullName>
    </recommendedName>
</protein>
<gene>
    <name evidence="6" type="ORF">METZ01_LOCUS234864</name>
</gene>
<dbReference type="NCBIfam" id="NF008978">
    <property type="entry name" value="PRK12324.1-4"/>
    <property type="match status" value="1"/>
</dbReference>
<name>A0A382H408_9ZZZZ</name>
<dbReference type="Gene3D" id="1.10.357.140">
    <property type="entry name" value="UbiA prenyltransferase"/>
    <property type="match status" value="1"/>
</dbReference>
<dbReference type="EMBL" id="UINC01059045">
    <property type="protein sequence ID" value="SVB82010.1"/>
    <property type="molecule type" value="Genomic_DNA"/>
</dbReference>
<dbReference type="InterPro" id="IPR000537">
    <property type="entry name" value="UbiA_prenyltransferase"/>
</dbReference>
<feature type="transmembrane region" description="Helical" evidence="5">
    <location>
        <begin position="296"/>
        <end position="314"/>
    </location>
</feature>
<feature type="transmembrane region" description="Helical" evidence="5">
    <location>
        <begin position="157"/>
        <end position="178"/>
    </location>
</feature>
<dbReference type="GO" id="GO:0016765">
    <property type="term" value="F:transferase activity, transferring alkyl or aryl (other than methyl) groups"/>
    <property type="evidence" value="ECO:0007669"/>
    <property type="project" value="InterPro"/>
</dbReference>
<feature type="transmembrane region" description="Helical" evidence="5">
    <location>
        <begin position="132"/>
        <end position="150"/>
    </location>
</feature>
<dbReference type="GO" id="GO:0005886">
    <property type="term" value="C:plasma membrane"/>
    <property type="evidence" value="ECO:0007669"/>
    <property type="project" value="TreeGrafter"/>
</dbReference>
<feature type="transmembrane region" description="Helical" evidence="5">
    <location>
        <begin position="258"/>
        <end position="275"/>
    </location>
</feature>
<evidence type="ECO:0000256" key="4">
    <source>
        <dbReference type="ARBA" id="ARBA00023136"/>
    </source>
</evidence>
<keyword evidence="4 5" id="KW-0472">Membrane</keyword>